<dbReference type="EMBL" id="KN122047">
    <property type="protein sequence ID" value="KFO33910.1"/>
    <property type="molecule type" value="Genomic_DNA"/>
</dbReference>
<name>A0A091DUE4_FUKDA</name>
<evidence type="ECO:0000313" key="2">
    <source>
        <dbReference type="EMBL" id="KFO33910.1"/>
    </source>
</evidence>
<evidence type="ECO:0000256" key="1">
    <source>
        <dbReference type="SAM" id="MobiDB-lite"/>
    </source>
</evidence>
<protein>
    <submittedName>
        <fullName evidence="2">Uncharacterized protein</fullName>
    </submittedName>
</protein>
<organism evidence="2 3">
    <name type="scientific">Fukomys damarensis</name>
    <name type="common">Damaraland mole rat</name>
    <name type="synonym">Cryptomys damarensis</name>
    <dbReference type="NCBI Taxonomy" id="885580"/>
    <lineage>
        <taxon>Eukaryota</taxon>
        <taxon>Metazoa</taxon>
        <taxon>Chordata</taxon>
        <taxon>Craniata</taxon>
        <taxon>Vertebrata</taxon>
        <taxon>Euteleostomi</taxon>
        <taxon>Mammalia</taxon>
        <taxon>Eutheria</taxon>
        <taxon>Euarchontoglires</taxon>
        <taxon>Glires</taxon>
        <taxon>Rodentia</taxon>
        <taxon>Hystricomorpha</taxon>
        <taxon>Bathyergidae</taxon>
        <taxon>Fukomys</taxon>
    </lineage>
</organism>
<accession>A0A091DUE4</accession>
<evidence type="ECO:0000313" key="3">
    <source>
        <dbReference type="Proteomes" id="UP000028990"/>
    </source>
</evidence>
<gene>
    <name evidence="2" type="ORF">H920_04670</name>
</gene>
<sequence length="150" mass="16371">MATPRIPAAGPSPPHQGEGTIPRNGNTEARSKRAPKSPCSVIPRTWGPGCKLLLIPSTLRSGASPMVVHFYHTQAPQSQEVTLEGGPRGLHAADVSTVTHWRSLSEVDFSILLDPKYTELQLSASHSRNEPMHPFVLHAKMCNTLNHQEK</sequence>
<feature type="region of interest" description="Disordered" evidence="1">
    <location>
        <begin position="1"/>
        <end position="40"/>
    </location>
</feature>
<reference evidence="2 3" key="1">
    <citation type="submission" date="2013-11" db="EMBL/GenBank/DDBJ databases">
        <title>The Damaraland mole rat (Fukomys damarensis) genome and evolution of African mole rats.</title>
        <authorList>
            <person name="Gladyshev V.N."/>
            <person name="Fang X."/>
        </authorList>
    </citation>
    <scope>NUCLEOTIDE SEQUENCE [LARGE SCALE GENOMIC DNA]</scope>
    <source>
        <tissue evidence="2">Liver</tissue>
    </source>
</reference>
<dbReference type="AlphaFoldDB" id="A0A091DUE4"/>
<dbReference type="Proteomes" id="UP000028990">
    <property type="component" value="Unassembled WGS sequence"/>
</dbReference>
<proteinExistence type="predicted"/>
<keyword evidence="3" id="KW-1185">Reference proteome</keyword>